<keyword evidence="2" id="KW-1185">Reference proteome</keyword>
<evidence type="ECO:0000313" key="2">
    <source>
        <dbReference type="Proteomes" id="UP000494330"/>
    </source>
</evidence>
<organism evidence="1 2">
    <name type="scientific">Burkholderia paludis</name>
    <dbReference type="NCBI Taxonomy" id="1506587"/>
    <lineage>
        <taxon>Bacteria</taxon>
        <taxon>Pseudomonadati</taxon>
        <taxon>Pseudomonadota</taxon>
        <taxon>Betaproteobacteria</taxon>
        <taxon>Burkholderiales</taxon>
        <taxon>Burkholderiaceae</taxon>
        <taxon>Burkholderia</taxon>
        <taxon>Burkholderia cepacia complex</taxon>
    </lineage>
</organism>
<proteinExistence type="predicted"/>
<sequence>MLAGARANSVNNFYAEHAALEFHELIHTFTEPITHKNVANEAGRATVLIQGFCRPGNDTVCKEHWPPSQTIERE</sequence>
<dbReference type="EMBL" id="CABVQD010000003">
    <property type="protein sequence ID" value="VWB32701.1"/>
    <property type="molecule type" value="Genomic_DNA"/>
</dbReference>
<name>A0A6P2IV07_9BURK</name>
<dbReference type="Proteomes" id="UP000494330">
    <property type="component" value="Unassembled WGS sequence"/>
</dbReference>
<accession>A0A6P2IV07</accession>
<protein>
    <submittedName>
        <fullName evidence="1">Uncharacterized protein</fullName>
    </submittedName>
</protein>
<gene>
    <name evidence="1" type="ORF">BPA30113_01275</name>
</gene>
<evidence type="ECO:0000313" key="1">
    <source>
        <dbReference type="EMBL" id="VWB32701.1"/>
    </source>
</evidence>
<dbReference type="AlphaFoldDB" id="A0A6P2IV07"/>
<reference evidence="1 2" key="1">
    <citation type="submission" date="2019-09" db="EMBL/GenBank/DDBJ databases">
        <authorList>
            <person name="Depoorter E."/>
        </authorList>
    </citation>
    <scope>NUCLEOTIDE SEQUENCE [LARGE SCALE GENOMIC DNA]</scope>
    <source>
        <strain evidence="1">LMG 30113</strain>
    </source>
</reference>